<dbReference type="OrthoDB" id="8904098at2759"/>
<dbReference type="PANTHER" id="PTHR11654">
    <property type="entry name" value="OLIGOPEPTIDE TRANSPORTER-RELATED"/>
    <property type="match status" value="1"/>
</dbReference>
<evidence type="ECO:0000256" key="5">
    <source>
        <dbReference type="ARBA" id="ARBA00022989"/>
    </source>
</evidence>
<feature type="region of interest" description="Disordered" evidence="7">
    <location>
        <begin position="1"/>
        <end position="29"/>
    </location>
</feature>
<accession>A0A167LZ30</accession>
<feature type="transmembrane region" description="Helical" evidence="8">
    <location>
        <begin position="503"/>
        <end position="523"/>
    </location>
</feature>
<dbReference type="Proteomes" id="UP000076738">
    <property type="component" value="Unassembled WGS sequence"/>
</dbReference>
<evidence type="ECO:0000256" key="4">
    <source>
        <dbReference type="ARBA" id="ARBA00022692"/>
    </source>
</evidence>
<evidence type="ECO:0000313" key="9">
    <source>
        <dbReference type="EMBL" id="KZO96181.1"/>
    </source>
</evidence>
<dbReference type="SUPFAM" id="SSF103473">
    <property type="entry name" value="MFS general substrate transporter"/>
    <property type="match status" value="1"/>
</dbReference>
<comment type="subcellular location">
    <subcellularLocation>
        <location evidence="1">Membrane</location>
        <topology evidence="1">Multi-pass membrane protein</topology>
    </subcellularLocation>
</comment>
<feature type="transmembrane region" description="Helical" evidence="8">
    <location>
        <begin position="535"/>
        <end position="558"/>
    </location>
</feature>
<feature type="transmembrane region" description="Helical" evidence="8">
    <location>
        <begin position="452"/>
        <end position="472"/>
    </location>
</feature>
<feature type="transmembrane region" description="Helical" evidence="8">
    <location>
        <begin position="254"/>
        <end position="275"/>
    </location>
</feature>
<dbReference type="EMBL" id="KV417285">
    <property type="protein sequence ID" value="KZO96181.1"/>
    <property type="molecule type" value="Genomic_DNA"/>
</dbReference>
<feature type="transmembrane region" description="Helical" evidence="8">
    <location>
        <begin position="281"/>
        <end position="303"/>
    </location>
</feature>
<feature type="transmembrane region" description="Helical" evidence="8">
    <location>
        <begin position="378"/>
        <end position="396"/>
    </location>
</feature>
<dbReference type="Pfam" id="PF00854">
    <property type="entry name" value="PTR2"/>
    <property type="match status" value="1"/>
</dbReference>
<organism evidence="9 10">
    <name type="scientific">Calocera viscosa (strain TUFC12733)</name>
    <dbReference type="NCBI Taxonomy" id="1330018"/>
    <lineage>
        <taxon>Eukaryota</taxon>
        <taxon>Fungi</taxon>
        <taxon>Dikarya</taxon>
        <taxon>Basidiomycota</taxon>
        <taxon>Agaricomycotina</taxon>
        <taxon>Dacrymycetes</taxon>
        <taxon>Dacrymycetales</taxon>
        <taxon>Dacrymycetaceae</taxon>
        <taxon>Calocera</taxon>
    </lineage>
</organism>
<dbReference type="Gene3D" id="1.20.1250.20">
    <property type="entry name" value="MFS general substrate transporter like domains"/>
    <property type="match status" value="1"/>
</dbReference>
<evidence type="ECO:0000256" key="8">
    <source>
        <dbReference type="SAM" id="Phobius"/>
    </source>
</evidence>
<proteinExistence type="inferred from homology"/>
<feature type="transmembrane region" description="Helical" evidence="8">
    <location>
        <begin position="416"/>
        <end position="440"/>
    </location>
</feature>
<dbReference type="GO" id="GO:0071916">
    <property type="term" value="F:dipeptide transmembrane transporter activity"/>
    <property type="evidence" value="ECO:0007669"/>
    <property type="project" value="UniProtKB-ARBA"/>
</dbReference>
<evidence type="ECO:0000256" key="6">
    <source>
        <dbReference type="ARBA" id="ARBA00023136"/>
    </source>
</evidence>
<reference evidence="9 10" key="1">
    <citation type="journal article" date="2016" name="Mol. Biol. Evol.">
        <title>Comparative Genomics of Early-Diverging Mushroom-Forming Fungi Provides Insights into the Origins of Lignocellulose Decay Capabilities.</title>
        <authorList>
            <person name="Nagy L.G."/>
            <person name="Riley R."/>
            <person name="Tritt A."/>
            <person name="Adam C."/>
            <person name="Daum C."/>
            <person name="Floudas D."/>
            <person name="Sun H."/>
            <person name="Yadav J.S."/>
            <person name="Pangilinan J."/>
            <person name="Larsson K.H."/>
            <person name="Matsuura K."/>
            <person name="Barry K."/>
            <person name="Labutti K."/>
            <person name="Kuo R."/>
            <person name="Ohm R.A."/>
            <person name="Bhattacharya S.S."/>
            <person name="Shirouzu T."/>
            <person name="Yoshinaga Y."/>
            <person name="Martin F.M."/>
            <person name="Grigoriev I.V."/>
            <person name="Hibbett D.S."/>
        </authorList>
    </citation>
    <scope>NUCLEOTIDE SEQUENCE [LARGE SCALE GENOMIC DNA]</scope>
    <source>
        <strain evidence="9 10">TUFC12733</strain>
    </source>
</reference>
<evidence type="ECO:0000256" key="7">
    <source>
        <dbReference type="SAM" id="MobiDB-lite"/>
    </source>
</evidence>
<dbReference type="GO" id="GO:0005886">
    <property type="term" value="C:plasma membrane"/>
    <property type="evidence" value="ECO:0007669"/>
    <property type="project" value="UniProtKB-ARBA"/>
</dbReference>
<feature type="transmembrane region" description="Helical" evidence="8">
    <location>
        <begin position="564"/>
        <end position="585"/>
    </location>
</feature>
<dbReference type="InterPro" id="IPR036259">
    <property type="entry name" value="MFS_trans_sf"/>
</dbReference>
<keyword evidence="3" id="KW-0813">Transport</keyword>
<keyword evidence="4 8" id="KW-0812">Transmembrane</keyword>
<keyword evidence="6 8" id="KW-0472">Membrane</keyword>
<keyword evidence="5 8" id="KW-1133">Transmembrane helix</keyword>
<dbReference type="FunFam" id="1.20.1250.20:FF:000085">
    <property type="entry name" value="MFS peptide transporter Ptr2"/>
    <property type="match status" value="1"/>
</dbReference>
<evidence type="ECO:0000256" key="3">
    <source>
        <dbReference type="ARBA" id="ARBA00022448"/>
    </source>
</evidence>
<comment type="similarity">
    <text evidence="2">Belongs to the major facilitator superfamily. Proton-dependent oligopeptide transporter (POT/PTR) (TC 2.A.17) family.</text>
</comment>
<gene>
    <name evidence="9" type="ORF">CALVIDRAFT_537371</name>
</gene>
<protein>
    <submittedName>
        <fullName evidence="9">Putative peptide transporter</fullName>
    </submittedName>
</protein>
<keyword evidence="10" id="KW-1185">Reference proteome</keyword>
<sequence>MSQTGGPAITVDFESAPNDPKGLPPNNTIDEEKNALATVVSHHHAASFHVKEAEGNEPTEEELKTLRLVPASMPWPAIAMCLIEFAERASYYGSSGPFSNFIRGPLPKGGNGAGAVAPGPEGYNESAGALGMGVQAATALTTLFTFLAYTVPIFGGIVADTKWGRFKTICVGTAVGAIAHVLLVIPAIPSVIAGGKALAAFIISILILAFAAGFIKPSLGPLLCDQSPVHHQVVKTLKSGERVILDPQTTVQRYLLIFYWAINIGAFFALATSYAERDVGFWLAYLLPGIVYMLMPIVLILAYKGLYKAPPQGSVVLECGRVFKRLLSHGGWKRMWKGGEDFWNHAKPTYIEKTEGSVDLKAVFWDDKFVDEIRESISACKVFLLIPIFALADGGFGSTENAMSAAMQVNGVPNDVIGNFNALTIVVVAPILNFGFYPLLRRFGINMKPMTRMSVGFILASINMIIGAILQWQVYTTSPCGYYATSDCAIGDGVSTISLWWQIPLYSLPAIGELFVNVTSYEIAYTRAPARMKGLVYACVLFTSALSSALTEIVNPALVDPYLIWPYVALAIACALCAIAFPTVFRHLNDPIDFQNIDRMEGKHQPLVLHNHHSETNGEEEKAEKAST</sequence>
<dbReference type="InterPro" id="IPR000109">
    <property type="entry name" value="POT_fam"/>
</dbReference>
<name>A0A167LZ30_CALVF</name>
<evidence type="ECO:0000256" key="2">
    <source>
        <dbReference type="ARBA" id="ARBA00005982"/>
    </source>
</evidence>
<feature type="transmembrane region" description="Helical" evidence="8">
    <location>
        <begin position="198"/>
        <end position="215"/>
    </location>
</feature>
<dbReference type="AlphaFoldDB" id="A0A167LZ30"/>
<feature type="transmembrane region" description="Helical" evidence="8">
    <location>
        <begin position="136"/>
        <end position="157"/>
    </location>
</feature>
<evidence type="ECO:0000313" key="10">
    <source>
        <dbReference type="Proteomes" id="UP000076738"/>
    </source>
</evidence>
<feature type="transmembrane region" description="Helical" evidence="8">
    <location>
        <begin position="169"/>
        <end position="192"/>
    </location>
</feature>
<evidence type="ECO:0000256" key="1">
    <source>
        <dbReference type="ARBA" id="ARBA00004141"/>
    </source>
</evidence>